<organism evidence="8 9">
    <name type="scientific">Brotonthovivens ammoniilytica</name>
    <dbReference type="NCBI Taxonomy" id="2981725"/>
    <lineage>
        <taxon>Bacteria</taxon>
        <taxon>Bacillati</taxon>
        <taxon>Bacillota</taxon>
        <taxon>Clostridia</taxon>
        <taxon>Lachnospirales</taxon>
        <taxon>Lachnospiraceae</taxon>
        <taxon>Brotonthovivens</taxon>
    </lineage>
</organism>
<gene>
    <name evidence="8" type="ORF">OCV88_13975</name>
</gene>
<accession>A0ABT2TMG0</accession>
<keyword evidence="3 6" id="KW-0812">Transmembrane</keyword>
<dbReference type="InterPro" id="IPR004477">
    <property type="entry name" value="ComEC_N"/>
</dbReference>
<comment type="subcellular location">
    <subcellularLocation>
        <location evidence="1">Cell membrane</location>
        <topology evidence="1">Multi-pass membrane protein</topology>
    </subcellularLocation>
</comment>
<comment type="caution">
    <text evidence="8">The sequence shown here is derived from an EMBL/GenBank/DDBJ whole genome shotgun (WGS) entry which is preliminary data.</text>
</comment>
<dbReference type="Gene3D" id="3.60.15.10">
    <property type="entry name" value="Ribonuclease Z/Hydroxyacylglutathione hydrolase-like"/>
    <property type="match status" value="1"/>
</dbReference>
<evidence type="ECO:0000259" key="7">
    <source>
        <dbReference type="SMART" id="SM00849"/>
    </source>
</evidence>
<evidence type="ECO:0000256" key="1">
    <source>
        <dbReference type="ARBA" id="ARBA00004651"/>
    </source>
</evidence>
<proteinExistence type="predicted"/>
<name>A0ABT2TMG0_9FIRM</name>
<evidence type="ECO:0000313" key="9">
    <source>
        <dbReference type="Proteomes" id="UP001652442"/>
    </source>
</evidence>
<feature type="transmembrane region" description="Helical" evidence="6">
    <location>
        <begin position="419"/>
        <end position="443"/>
    </location>
</feature>
<keyword evidence="9" id="KW-1185">Reference proteome</keyword>
<feature type="domain" description="Metallo-beta-lactamase" evidence="7">
    <location>
        <begin position="546"/>
        <end position="744"/>
    </location>
</feature>
<dbReference type="InterPro" id="IPR035681">
    <property type="entry name" value="ComA-like_MBL"/>
</dbReference>
<evidence type="ECO:0000256" key="2">
    <source>
        <dbReference type="ARBA" id="ARBA00022475"/>
    </source>
</evidence>
<keyword evidence="4 6" id="KW-1133">Transmembrane helix</keyword>
<dbReference type="CDD" id="cd07731">
    <property type="entry name" value="ComA-like_MBL-fold"/>
    <property type="match status" value="1"/>
</dbReference>
<dbReference type="InterPro" id="IPR052159">
    <property type="entry name" value="Competence_DNA_uptake"/>
</dbReference>
<dbReference type="EMBL" id="JAOQJQ010000007">
    <property type="protein sequence ID" value="MCU6763418.1"/>
    <property type="molecule type" value="Genomic_DNA"/>
</dbReference>
<dbReference type="SMART" id="SM00849">
    <property type="entry name" value="Lactamase_B"/>
    <property type="match status" value="1"/>
</dbReference>
<evidence type="ECO:0000256" key="3">
    <source>
        <dbReference type="ARBA" id="ARBA00022692"/>
    </source>
</evidence>
<dbReference type="RefSeq" id="WP_262591369.1">
    <property type="nucleotide sequence ID" value="NZ_JAOQJQ010000007.1"/>
</dbReference>
<dbReference type="Pfam" id="PF13567">
    <property type="entry name" value="DUF4131"/>
    <property type="match status" value="1"/>
</dbReference>
<dbReference type="NCBIfam" id="TIGR00360">
    <property type="entry name" value="ComEC_N-term"/>
    <property type="match status" value="1"/>
</dbReference>
<feature type="transmembrane region" description="Helical" evidence="6">
    <location>
        <begin position="485"/>
        <end position="502"/>
    </location>
</feature>
<dbReference type="InterPro" id="IPR004797">
    <property type="entry name" value="Competence_ComEC/Rec2"/>
</dbReference>
<dbReference type="InterPro" id="IPR001279">
    <property type="entry name" value="Metallo-B-lactamas"/>
</dbReference>
<evidence type="ECO:0000256" key="6">
    <source>
        <dbReference type="SAM" id="Phobius"/>
    </source>
</evidence>
<feature type="transmembrane region" description="Helical" evidence="6">
    <location>
        <begin position="514"/>
        <end position="533"/>
    </location>
</feature>
<feature type="transmembrane region" description="Helical" evidence="6">
    <location>
        <begin position="264"/>
        <end position="283"/>
    </location>
</feature>
<feature type="transmembrane region" description="Helical" evidence="6">
    <location>
        <begin position="47"/>
        <end position="67"/>
    </location>
</feature>
<keyword evidence="5 6" id="KW-0472">Membrane</keyword>
<evidence type="ECO:0000313" key="8">
    <source>
        <dbReference type="EMBL" id="MCU6763418.1"/>
    </source>
</evidence>
<dbReference type="PANTHER" id="PTHR30619:SF7">
    <property type="entry name" value="BETA-LACTAMASE DOMAIN PROTEIN"/>
    <property type="match status" value="1"/>
</dbReference>
<dbReference type="SUPFAM" id="SSF56281">
    <property type="entry name" value="Metallo-hydrolase/oxidoreductase"/>
    <property type="match status" value="1"/>
</dbReference>
<dbReference type="PANTHER" id="PTHR30619">
    <property type="entry name" value="DNA INTERNALIZATION/COMPETENCE PROTEIN COMEC/REC2"/>
    <property type="match status" value="1"/>
</dbReference>
<dbReference type="InterPro" id="IPR036866">
    <property type="entry name" value="RibonucZ/Hydroxyglut_hydro"/>
</dbReference>
<keyword evidence="2" id="KW-1003">Cell membrane</keyword>
<dbReference type="Proteomes" id="UP001652442">
    <property type="component" value="Unassembled WGS sequence"/>
</dbReference>
<dbReference type="Pfam" id="PF03772">
    <property type="entry name" value="Competence"/>
    <property type="match status" value="1"/>
</dbReference>
<evidence type="ECO:0000256" key="5">
    <source>
        <dbReference type="ARBA" id="ARBA00023136"/>
    </source>
</evidence>
<feature type="transmembrane region" description="Helical" evidence="6">
    <location>
        <begin position="237"/>
        <end position="258"/>
    </location>
</feature>
<dbReference type="InterPro" id="IPR025405">
    <property type="entry name" value="DUF4131"/>
</dbReference>
<reference evidence="8 9" key="1">
    <citation type="journal article" date="2021" name="ISME Commun">
        <title>Automated analysis of genomic sequences facilitates high-throughput and comprehensive description of bacteria.</title>
        <authorList>
            <person name="Hitch T.C.A."/>
        </authorList>
    </citation>
    <scope>NUCLEOTIDE SEQUENCE [LARGE SCALE GENOMIC DNA]</scope>
    <source>
        <strain evidence="8 9">Sanger_109</strain>
    </source>
</reference>
<sequence length="792" mass="87604">MDRRFVCSLGVIFITGILTVSEAERFMIPGGIAAVVFMNYNCRKEKLRMIVRSGMLLAFFCLGAFRYETEYLKLTKIQQIEEGTNIRFRGTVKKKEVKGEQFAYYLKNAEIDTEDDTYPAKQIVVYWETDEVPAGAEVFGQGGMTQLRTARNQGAYHERNYQYSIGVSAVLYPEELRVNSVKKYSLPEALYRLRKQIRNVYSRTLSEKDAGIMAAMALGDKSLLEASVKDLYSDSGISHILAISGLHISMIGMGIYRILRKLMFGYFGGALSGGIVVCLFCIMSGAGMSSVRAGLMFLLFLGAEILGRSYDSFCALSVSALFLLWGNPQALWNAGFLFSFLAVLGAAGLGRLFQNNVKHSRKDSRGKFNNASNISNTVKNRLAGIFNTIKTSSCIQLMTLPLNACYYYEIPLYSVPANVLILPFAGVLLAFGIAGGILGAAGIKVSWVLFFPCHGILRFYEGVCLLMQKLPYAVWITGKPGLPGIGIYFLLLAIASAVIVWRQKQKDKKGNIRSKYILAVPGIFLLLLLGLPVPGRFELTFLDVGQGDGIFIGTKEGKNFFIDGGSTSQKNVGNYQILSFLKSKKVRRIDAWFVSHGDEDHISGLLEILDGSYPVKRLVLSEAMPEDEAWKTLTGRAAARNIPVTYMKGGDRISTESLQLTCLDTESASLDRNEKSLVLFLKYKDISALLTGDIGAEQEQQLAKRYRLPKTDILKAAHHGSKGSSCDLFLKDINPGITIISCGEKNRYGHPHKEALMRIRKAKSRILTTAQSGQITFSCQNGVLKAEGFLRK</sequence>
<dbReference type="Pfam" id="PF00753">
    <property type="entry name" value="Lactamase_B"/>
    <property type="match status" value="1"/>
</dbReference>
<protein>
    <submittedName>
        <fullName evidence="8">DNA internalization-related competence protein ComEC/Rec2</fullName>
    </submittedName>
</protein>
<feature type="transmembrane region" description="Helical" evidence="6">
    <location>
        <begin position="331"/>
        <end position="353"/>
    </location>
</feature>
<dbReference type="NCBIfam" id="TIGR00361">
    <property type="entry name" value="ComEC_Rec2"/>
    <property type="match status" value="1"/>
</dbReference>
<evidence type="ECO:0000256" key="4">
    <source>
        <dbReference type="ARBA" id="ARBA00022989"/>
    </source>
</evidence>